<evidence type="ECO:0000313" key="1">
    <source>
        <dbReference type="EMBL" id="OLQ72773.1"/>
    </source>
</evidence>
<evidence type="ECO:0000313" key="2">
    <source>
        <dbReference type="Proteomes" id="UP000186905"/>
    </source>
</evidence>
<name>A0A1Q9GEF1_9GAMM</name>
<dbReference type="Gene3D" id="3.30.565.10">
    <property type="entry name" value="Histidine kinase-like ATPase, C-terminal domain"/>
    <property type="match status" value="1"/>
</dbReference>
<sequence length="515" mass="57843">MSVELLAQNCFFELSKISESLITMERLPLPPMAGPFVQSLRCIGYSMESAVADIIDNSISASASTVDIFTEWRNSDPVLAIIDNGYGMKPSGVKKAMQLGAIGPASERSIDDLGRFGMGLKTASFSQCKKLTVISRADSCDDWYGIRWDLDLVERENQWTAQIIEPADCESYLCDIGFEHSRGTAVIWNTFDRALDLTAASAERAYDRRVSALIDHLALTFHRFISGEKGTKKLTLRLNKRLIKGMDPFATRPETGRQASTLLSDETLRLGHCSIKIKAYLLPHPSSMTHTFAQRVSLNGEHHAGQGLYIYRAGRLISSGSWYRLAKVSEANKLARVQVDFDNNADHLWRIDVRKSRIDLPASLREQLRRVIIQCSKKSSTTFTRRARMPSLDLEPVWQRVYDRDRERVYYVLNRSHSALSEMLRSITCDQTRSALISIIETALPLALIKNDLSASNIKLDQDSEGLFSQSQILAENLFKAGIDLENIFNALVNDSNIGLTREQAKKIISKIEAR</sequence>
<dbReference type="InterPro" id="IPR036890">
    <property type="entry name" value="HATPase_C_sf"/>
</dbReference>
<gene>
    <name evidence="1" type="ORF">BIT28_06155</name>
</gene>
<dbReference type="EMBL" id="MJIL01000090">
    <property type="protein sequence ID" value="OLQ72773.1"/>
    <property type="molecule type" value="Genomic_DNA"/>
</dbReference>
<dbReference type="Proteomes" id="UP000186905">
    <property type="component" value="Unassembled WGS sequence"/>
</dbReference>
<evidence type="ECO:0008006" key="3">
    <source>
        <dbReference type="Google" id="ProtNLM"/>
    </source>
</evidence>
<accession>A0A1Q9GEF1</accession>
<dbReference type="Pfam" id="PF13589">
    <property type="entry name" value="HATPase_c_3"/>
    <property type="match status" value="1"/>
</dbReference>
<comment type="caution">
    <text evidence="1">The sequence shown here is derived from an EMBL/GenBank/DDBJ whole genome shotgun (WGS) entry which is preliminary data.</text>
</comment>
<proteinExistence type="predicted"/>
<organism evidence="1 2">
    <name type="scientific">Photobacterium proteolyticum</name>
    <dbReference type="NCBI Taxonomy" id="1903952"/>
    <lineage>
        <taxon>Bacteria</taxon>
        <taxon>Pseudomonadati</taxon>
        <taxon>Pseudomonadota</taxon>
        <taxon>Gammaproteobacteria</taxon>
        <taxon>Vibrionales</taxon>
        <taxon>Vibrionaceae</taxon>
        <taxon>Photobacterium</taxon>
    </lineage>
</organism>
<dbReference type="SUPFAM" id="SSF55874">
    <property type="entry name" value="ATPase domain of HSP90 chaperone/DNA topoisomerase II/histidine kinase"/>
    <property type="match status" value="1"/>
</dbReference>
<dbReference type="STRING" id="1903952.BIT28_06155"/>
<reference evidence="1 2" key="1">
    <citation type="submission" date="2016-09" db="EMBL/GenBank/DDBJ databases">
        <title>Photobacterium proteolyticum sp. nov. a protease producing bacterium isolated from ocean sediments of Laizhou Bay.</title>
        <authorList>
            <person name="Li Y."/>
        </authorList>
    </citation>
    <scope>NUCLEOTIDE SEQUENCE [LARGE SCALE GENOMIC DNA]</scope>
    <source>
        <strain evidence="1 2">13-12</strain>
    </source>
</reference>
<dbReference type="OrthoDB" id="9813438at2"/>
<dbReference type="AlphaFoldDB" id="A0A1Q9GEF1"/>
<protein>
    <recommendedName>
        <fullName evidence="3">ATP-binding protein</fullName>
    </recommendedName>
</protein>
<keyword evidence="2" id="KW-1185">Reference proteome</keyword>